<dbReference type="GO" id="GO:0005737">
    <property type="term" value="C:cytoplasm"/>
    <property type="evidence" value="ECO:0007669"/>
    <property type="project" value="TreeGrafter"/>
</dbReference>
<dbReference type="InterPro" id="IPR013785">
    <property type="entry name" value="Aldolase_TIM"/>
</dbReference>
<gene>
    <name evidence="2" type="ORF">DBW71_05535</name>
</gene>
<dbReference type="GO" id="GO:0006094">
    <property type="term" value="P:gluconeogenesis"/>
    <property type="evidence" value="ECO:0007669"/>
    <property type="project" value="TreeGrafter"/>
</dbReference>
<feature type="domain" description="Carboxylase conserved" evidence="1">
    <location>
        <begin position="332"/>
        <end position="461"/>
    </location>
</feature>
<dbReference type="Pfam" id="PF02436">
    <property type="entry name" value="PYC_OADA"/>
    <property type="match status" value="1"/>
</dbReference>
<accession>A0A368DK82</accession>
<protein>
    <recommendedName>
        <fullName evidence="1">Carboxylase conserved domain-containing protein</fullName>
    </recommendedName>
</protein>
<dbReference type="SUPFAM" id="SSF89000">
    <property type="entry name" value="post-HMGL domain-like"/>
    <property type="match status" value="1"/>
</dbReference>
<dbReference type="GO" id="GO:0004736">
    <property type="term" value="F:pyruvate carboxylase activity"/>
    <property type="evidence" value="ECO:0007669"/>
    <property type="project" value="TreeGrafter"/>
</dbReference>
<dbReference type="Gene3D" id="3.20.20.70">
    <property type="entry name" value="Aldolase class I"/>
    <property type="match status" value="1"/>
</dbReference>
<dbReference type="InterPro" id="IPR055268">
    <property type="entry name" value="PCB-like"/>
</dbReference>
<dbReference type="PANTHER" id="PTHR43778">
    <property type="entry name" value="PYRUVATE CARBOXYLASE"/>
    <property type="match status" value="1"/>
</dbReference>
<organism evidence="2 3">
    <name type="scientific">PS1 clade bacterium</name>
    <dbReference type="NCBI Taxonomy" id="2175152"/>
    <lineage>
        <taxon>Bacteria</taxon>
        <taxon>Pseudomonadati</taxon>
        <taxon>Pseudomonadota</taxon>
        <taxon>Alphaproteobacteria</taxon>
        <taxon>PS1 clade</taxon>
    </lineage>
</organism>
<sequence>MDIYMALIKFHDVLRDSIQSLLGTNPSADEIIKSYPTAHLTNCDMIQTAGGTFFDLFAKKGRNEWQEVEKIISHFKKFKMKQSALIRGDFLFGYEPQPYDVVEAIVLEFAEMGINVFHNFHGMNDHRPLAGVIKAVKKAQNLGYDIIANGTICIEDNPNVTIPGCLNFAKKLDEMGHKDFYLKSASGRLDPNFVHGLTTQLIENFPHQDITIHAHSTYGEAPSCYMAAIQAAVKYKKNITLDVQHPALSGSTAHPSMTKMAELIKNYPDNKISRHAPILNKDAIKDSMDKILKLRFRYREYETAYDKDLIDSMYKARVPGGASSTLKSIPGLIENLSRLLNLDGKSDAWKQIQINIYNMQTKILKDLGEPIQVTPYAANTTGQAALSLWNELEGKDRFETLYPGIVNYLVGEHGKVPDTINQKLIEKALKMKDISEPINYKSSLNRESKLESAHQNLLKLGIKDPNIRQKLSFVLLDKKDHVINCYKNQNISQEKPKITFFATKPVPFKDKKLSRDGKTYILDIRDAIKSIGGVPLLQEIAERVLHLKQLKDRHYIFPYGYNDLESIWYNTNLKKLNEIIDLIEDKLLADGFTSTQVLNLTSNQGQITILDCIKDVLEYRAEGLYDFFLELLASDSKFLSQSK</sequence>
<dbReference type="EMBL" id="QOQD01000015">
    <property type="protein sequence ID" value="RCL72250.1"/>
    <property type="molecule type" value="Genomic_DNA"/>
</dbReference>
<dbReference type="SUPFAM" id="SSF51569">
    <property type="entry name" value="Aldolase"/>
    <property type="match status" value="1"/>
</dbReference>
<dbReference type="AlphaFoldDB" id="A0A368DK82"/>
<evidence type="ECO:0000259" key="1">
    <source>
        <dbReference type="Pfam" id="PF02436"/>
    </source>
</evidence>
<proteinExistence type="predicted"/>
<comment type="caution">
    <text evidence="2">The sequence shown here is derived from an EMBL/GenBank/DDBJ whole genome shotgun (WGS) entry which is preliminary data.</text>
</comment>
<dbReference type="PANTHER" id="PTHR43778:SF2">
    <property type="entry name" value="PYRUVATE CARBOXYLASE, MITOCHONDRIAL"/>
    <property type="match status" value="1"/>
</dbReference>
<name>A0A368DK82_9PROT</name>
<dbReference type="Proteomes" id="UP000253570">
    <property type="component" value="Unassembled WGS sequence"/>
</dbReference>
<reference evidence="2 3" key="1">
    <citation type="journal article" date="2018" name="Microbiome">
        <title>Fine metagenomic profile of the Mediterranean stratified and mixed water columns revealed by assembly and recruitment.</title>
        <authorList>
            <person name="Haro-Moreno J.M."/>
            <person name="Lopez-Perez M."/>
            <person name="De La Torre J.R."/>
            <person name="Picazo A."/>
            <person name="Camacho A."/>
            <person name="Rodriguez-Valera F."/>
        </authorList>
    </citation>
    <scope>NUCLEOTIDE SEQUENCE [LARGE SCALE GENOMIC DNA]</scope>
    <source>
        <strain evidence="2">MED-G57</strain>
    </source>
</reference>
<evidence type="ECO:0000313" key="3">
    <source>
        <dbReference type="Proteomes" id="UP000253570"/>
    </source>
</evidence>
<dbReference type="InterPro" id="IPR003379">
    <property type="entry name" value="Carboxylase_cons_dom"/>
</dbReference>
<evidence type="ECO:0000313" key="2">
    <source>
        <dbReference type="EMBL" id="RCL72250.1"/>
    </source>
</evidence>